<sequence>MPIELKKVVLNNLLDAWEIPTAIIISQSRRIATDCFLTIEEGETILETLTTTGDASLEEADKIRQMMSNLGLFENRLELFKRVVELAEEAKGQYDLNDYTFKICEGNPGCTPLKHGAIFDNSAKQYLGEDILTFYNAIDTINHFVGRLRFSTGQAAVLLKEVMMEDIALNKEESERRYRALSKEVRNSHEELFYKKNN</sequence>
<protein>
    <submittedName>
        <fullName evidence="2">Uncharacterized protein</fullName>
    </submittedName>
</protein>
<feature type="coiled-coil region" evidence="1">
    <location>
        <begin position="164"/>
        <end position="191"/>
    </location>
</feature>
<gene>
    <name evidence="2" type="ORF">A2373_04465</name>
</gene>
<dbReference type="EMBL" id="MFQS01000054">
    <property type="protein sequence ID" value="OGH81933.1"/>
    <property type="molecule type" value="Genomic_DNA"/>
</dbReference>
<organism evidence="2 3">
    <name type="scientific">Candidatus Magasanikbacteria bacterium RIFOXYB1_FULL_40_15</name>
    <dbReference type="NCBI Taxonomy" id="1798697"/>
    <lineage>
        <taxon>Bacteria</taxon>
        <taxon>Candidatus Magasanikiibacteriota</taxon>
    </lineage>
</organism>
<keyword evidence="1" id="KW-0175">Coiled coil</keyword>
<name>A0A1F6NE26_9BACT</name>
<evidence type="ECO:0000313" key="2">
    <source>
        <dbReference type="EMBL" id="OGH81933.1"/>
    </source>
</evidence>
<evidence type="ECO:0000256" key="1">
    <source>
        <dbReference type="SAM" id="Coils"/>
    </source>
</evidence>
<accession>A0A1F6NE26</accession>
<reference evidence="2 3" key="1">
    <citation type="journal article" date="2016" name="Nat. Commun.">
        <title>Thousands of microbial genomes shed light on interconnected biogeochemical processes in an aquifer system.</title>
        <authorList>
            <person name="Anantharaman K."/>
            <person name="Brown C.T."/>
            <person name="Hug L.A."/>
            <person name="Sharon I."/>
            <person name="Castelle C.J."/>
            <person name="Probst A.J."/>
            <person name="Thomas B.C."/>
            <person name="Singh A."/>
            <person name="Wilkins M.J."/>
            <person name="Karaoz U."/>
            <person name="Brodie E.L."/>
            <person name="Williams K.H."/>
            <person name="Hubbard S.S."/>
            <person name="Banfield J.F."/>
        </authorList>
    </citation>
    <scope>NUCLEOTIDE SEQUENCE [LARGE SCALE GENOMIC DNA]</scope>
</reference>
<dbReference type="Proteomes" id="UP000176300">
    <property type="component" value="Unassembled WGS sequence"/>
</dbReference>
<proteinExistence type="predicted"/>
<dbReference type="AlphaFoldDB" id="A0A1F6NE26"/>
<evidence type="ECO:0000313" key="3">
    <source>
        <dbReference type="Proteomes" id="UP000176300"/>
    </source>
</evidence>
<dbReference type="STRING" id="1798697.A2373_04465"/>
<comment type="caution">
    <text evidence="2">The sequence shown here is derived from an EMBL/GenBank/DDBJ whole genome shotgun (WGS) entry which is preliminary data.</text>
</comment>